<protein>
    <submittedName>
        <fullName evidence="2">NAD(P)/FAD-dependent oxidoreductase</fullName>
    </submittedName>
</protein>
<dbReference type="GeneID" id="301708674"/>
<dbReference type="PANTHER" id="PTHR42685:SF22">
    <property type="entry name" value="CONDITIONED MEDIUM FACTOR RECEPTOR 1"/>
    <property type="match status" value="1"/>
</dbReference>
<name>A0A9E6MZP0_9PROT</name>
<reference evidence="2" key="1">
    <citation type="submission" date="2021-02" db="EMBL/GenBank/DDBJ databases">
        <title>Comparative genomics of Ferrovum myxofaciens strains, predominant extremophile bacteria forming large biofilm stalactites in acid mine ecosystems.</title>
        <authorList>
            <person name="Burkartova K."/>
            <person name="Ridl J."/>
            <person name="Pajer P."/>
            <person name="Falteisek L."/>
        </authorList>
    </citation>
    <scope>NUCLEOTIDE SEQUENCE</scope>
    <source>
        <strain evidence="2">MI1III</strain>
    </source>
</reference>
<dbReference type="Pfam" id="PF01494">
    <property type="entry name" value="FAD_binding_3"/>
    <property type="match status" value="1"/>
</dbReference>
<evidence type="ECO:0000313" key="3">
    <source>
        <dbReference type="Proteomes" id="UP000683551"/>
    </source>
</evidence>
<dbReference type="SUPFAM" id="SSF51905">
    <property type="entry name" value="FAD/NAD(P)-binding domain"/>
    <property type="match status" value="1"/>
</dbReference>
<accession>A0A9E6MZP0</accession>
<dbReference type="PANTHER" id="PTHR42685">
    <property type="entry name" value="GERANYLGERANYL DIPHOSPHATE REDUCTASE"/>
    <property type="match status" value="1"/>
</dbReference>
<evidence type="ECO:0000259" key="1">
    <source>
        <dbReference type="Pfam" id="PF01494"/>
    </source>
</evidence>
<dbReference type="InterPro" id="IPR002938">
    <property type="entry name" value="FAD-bd"/>
</dbReference>
<dbReference type="Gene3D" id="3.50.50.60">
    <property type="entry name" value="FAD/NAD(P)-binding domain"/>
    <property type="match status" value="1"/>
</dbReference>
<gene>
    <name evidence="2" type="ORF">JZL65_02615</name>
</gene>
<dbReference type="AlphaFoldDB" id="A0A9E6MZP0"/>
<proteinExistence type="predicted"/>
<dbReference type="Proteomes" id="UP000683551">
    <property type="component" value="Chromosome"/>
</dbReference>
<dbReference type="EMBL" id="CP071137">
    <property type="protein sequence ID" value="QWY77997.1"/>
    <property type="molecule type" value="Genomic_DNA"/>
</dbReference>
<dbReference type="GO" id="GO:0071949">
    <property type="term" value="F:FAD binding"/>
    <property type="evidence" value="ECO:0007669"/>
    <property type="project" value="InterPro"/>
</dbReference>
<evidence type="ECO:0000313" key="2">
    <source>
        <dbReference type="EMBL" id="QWY77997.1"/>
    </source>
</evidence>
<sequence>MDTSHDVVILGGGPSGATAAILLAQAGWKVAIVEKAQFPRRKVCGEFISGTTWPLLRKLGVADPLMEIAGPIVRRVGVYSGDAMVTAQLVAPTDKAEDGGRAIGREHLDTQLLKRAAEVGADVWQPFALASFVENGNGYMCNIINKCSREERALSSRLLIAAHGSCESGAMPTQNFRRPQRTSDLFGFKAHFLNSTLPSDLMPLLAFPGGYGGMVHSDGDRVSLSCCIRRDQLEKCRQHYPKVSAGTAVFAHIKSSCKGVSEALSLACVDGAWLSSGPLHTGVHTFGRDGIFTVGNATAEIHPIVAEGISMAIQSAFLLSEQLNAWRARINPTFSNQVLESLRHNYEVAWRNNFSRRIRVATLFAHLFMRPLTSRIVTGGLERFPRLLTEGARWSGKAEPLLSF</sequence>
<dbReference type="PRINTS" id="PR00420">
    <property type="entry name" value="RNGMNOXGNASE"/>
</dbReference>
<dbReference type="InterPro" id="IPR036188">
    <property type="entry name" value="FAD/NAD-bd_sf"/>
</dbReference>
<organism evidence="2 3">
    <name type="scientific">Ferrovum myxofaciens</name>
    <dbReference type="NCBI Taxonomy" id="416213"/>
    <lineage>
        <taxon>Bacteria</taxon>
        <taxon>Pseudomonadati</taxon>
        <taxon>Pseudomonadota</taxon>
        <taxon>Betaproteobacteria</taxon>
        <taxon>Ferrovales</taxon>
        <taxon>Ferrovaceae</taxon>
        <taxon>Ferrovum</taxon>
    </lineage>
</organism>
<dbReference type="RefSeq" id="WP_273120874.1">
    <property type="nucleotide sequence ID" value="NZ_CP053675.1"/>
</dbReference>
<dbReference type="InterPro" id="IPR050407">
    <property type="entry name" value="Geranylgeranyl_reductase"/>
</dbReference>
<feature type="domain" description="FAD-binding" evidence="1">
    <location>
        <begin position="6"/>
        <end position="324"/>
    </location>
</feature>